<dbReference type="Proteomes" id="UP000187181">
    <property type="component" value="Unassembled WGS sequence"/>
</dbReference>
<dbReference type="AlphaFoldDB" id="A0A1R3XFC2"/>
<protein>
    <submittedName>
        <fullName evidence="2">Abortive infection C-terminus</fullName>
    </submittedName>
</protein>
<reference evidence="3" key="1">
    <citation type="submission" date="2017-01" db="EMBL/GenBank/DDBJ databases">
        <authorList>
            <person name="Varghese N."/>
            <person name="Submissions S."/>
        </authorList>
    </citation>
    <scope>NUCLEOTIDE SEQUENCE [LARGE SCALE GENOMIC DNA]</scope>
    <source>
        <strain evidence="3">LP100</strain>
    </source>
</reference>
<evidence type="ECO:0000259" key="1">
    <source>
        <dbReference type="Pfam" id="PF14355"/>
    </source>
</evidence>
<accession>A0A1R3XFC2</accession>
<name>A0A1R3XFC2_9BACT</name>
<gene>
    <name evidence="2" type="ORF">SAMN05444128_1899</name>
</gene>
<dbReference type="Pfam" id="PF14355">
    <property type="entry name" value="Abi_C"/>
    <property type="match status" value="1"/>
</dbReference>
<feature type="domain" description="Abortive infection protein-like C-terminal" evidence="1">
    <location>
        <begin position="154"/>
        <end position="230"/>
    </location>
</feature>
<dbReference type="EMBL" id="FTPP01000002">
    <property type="protein sequence ID" value="SIT88736.1"/>
    <property type="molecule type" value="Genomic_DNA"/>
</dbReference>
<keyword evidence="3" id="KW-1185">Reference proteome</keyword>
<proteinExistence type="predicted"/>
<evidence type="ECO:0000313" key="2">
    <source>
        <dbReference type="EMBL" id="SIT88736.1"/>
    </source>
</evidence>
<sequence length="243" mass="27926">MSLRVLLTRLATGEDKREDGEEYVNLRNELFANTFTKALLPEFVISCRILSDFWPYIKCRFSTYAERREYIREEFEPLLVHLESDRLYSHDHVINYSIEKFDCDSVNYMWGKALGRREDDPDGAITAARSLIESVCKQILKERNIEYDDSFDLPKLFKTTARSLNLAPQLHNENILKQILSGIQTTVHGFASLRNELSDAHGQPKGGYRVSKRHSELAVNLAGSIASFLIQTHHETLLKSTSN</sequence>
<organism evidence="2 3">
    <name type="scientific">Pontibacter indicus</name>
    <dbReference type="NCBI Taxonomy" id="1317125"/>
    <lineage>
        <taxon>Bacteria</taxon>
        <taxon>Pseudomonadati</taxon>
        <taxon>Bacteroidota</taxon>
        <taxon>Cytophagia</taxon>
        <taxon>Cytophagales</taxon>
        <taxon>Hymenobacteraceae</taxon>
        <taxon>Pontibacter</taxon>
    </lineage>
</organism>
<evidence type="ECO:0000313" key="3">
    <source>
        <dbReference type="Proteomes" id="UP000187181"/>
    </source>
</evidence>
<dbReference type="InterPro" id="IPR026001">
    <property type="entry name" value="Abi-like_C"/>
</dbReference>